<keyword evidence="11" id="KW-1185">Reference proteome</keyword>
<dbReference type="Pfam" id="PF04413">
    <property type="entry name" value="Glycos_transf_N"/>
    <property type="match status" value="1"/>
</dbReference>
<dbReference type="PANTHER" id="PTHR42755">
    <property type="entry name" value="3-DEOXY-MANNO-OCTULOSONATE CYTIDYLYLTRANSFERASE"/>
    <property type="match status" value="1"/>
</dbReference>
<evidence type="ECO:0000256" key="4">
    <source>
        <dbReference type="ARBA" id="ARBA00019077"/>
    </source>
</evidence>
<keyword evidence="5 8" id="KW-0808">Transferase</keyword>
<keyword evidence="8" id="KW-1003">Cell membrane</keyword>
<evidence type="ECO:0000256" key="2">
    <source>
        <dbReference type="ARBA" id="ARBA00004713"/>
    </source>
</evidence>
<dbReference type="SUPFAM" id="SSF53756">
    <property type="entry name" value="UDP-Glycosyltransferase/glycogen phosphorylase"/>
    <property type="match status" value="1"/>
</dbReference>
<comment type="caution">
    <text evidence="10">The sequence shown here is derived from an EMBL/GenBank/DDBJ whole genome shotgun (WGS) entry which is preliminary data.</text>
</comment>
<evidence type="ECO:0000256" key="1">
    <source>
        <dbReference type="ARBA" id="ARBA00003394"/>
    </source>
</evidence>
<protein>
    <recommendedName>
        <fullName evidence="4 8">3-deoxy-D-manno-octulosonic acid transferase</fullName>
        <shortName evidence="8">Kdo transferase</shortName>
        <ecNumber evidence="3 8">2.4.99.12</ecNumber>
    </recommendedName>
    <alternativeName>
        <fullName evidence="6 8">Lipid IV(A) 3-deoxy-D-manno-octulosonic acid transferase</fullName>
    </alternativeName>
</protein>
<evidence type="ECO:0000256" key="8">
    <source>
        <dbReference type="RuleBase" id="RU365103"/>
    </source>
</evidence>
<comment type="catalytic activity">
    <reaction evidence="7 8">
        <text>lipid IVA (E. coli) + CMP-3-deoxy-beta-D-manno-octulosonate = alpha-Kdo-(2-&gt;6)-lipid IVA (E. coli) + CMP + H(+)</text>
        <dbReference type="Rhea" id="RHEA:28066"/>
        <dbReference type="ChEBI" id="CHEBI:15378"/>
        <dbReference type="ChEBI" id="CHEBI:58603"/>
        <dbReference type="ChEBI" id="CHEBI:60364"/>
        <dbReference type="ChEBI" id="CHEBI:60377"/>
        <dbReference type="ChEBI" id="CHEBI:85987"/>
        <dbReference type="EC" id="2.4.99.12"/>
    </reaction>
</comment>
<sequence length="405" mass="44377">MARSLSLKAYMALAARAPQRPEPITVPRPSGELIWGHATSLEKAAALMQLLHRLQLQRPDLALLLTTSDGIPAPDHLRDGMIWQQVPPEYVDHVEHFLSHWQPDLCLWTGGYLRPALVTQTAEEDIPMILLDAEESGFEEARWRWLPDMSRGLLELFSAYFATNANAAQRLRKLGVAAEEIEVSGPLQQGGTALPCNETEREDMAQDLTGRPVWLAAMVQVEELEVVTNAHRRASRYAPRFLMILVPDDESDGPEMLRRLRADGWRVSVWSEGEGPTETTQILLADTRGEMGLWYRLAPITFMASSLVGGAGGRDPYEPAALGSAVLYGPNIGRYLGAYSRFAAQGAARIVRDAETLAAALGRLMAPDQTASMAAAAWGVATEGAEVTDQVLDLVQDTLDLMEAG</sequence>
<name>A0A2V4N154_9RHOB</name>
<accession>A0A2V4N154</accession>
<comment type="similarity">
    <text evidence="8">Belongs to the glycosyltransferase group 1 family.</text>
</comment>
<evidence type="ECO:0000256" key="3">
    <source>
        <dbReference type="ARBA" id="ARBA00012621"/>
    </source>
</evidence>
<reference evidence="10 11" key="1">
    <citation type="submission" date="2018-05" db="EMBL/GenBank/DDBJ databases">
        <title>Oceanovita maritima gen. nov., sp. nov., a marine bacterium in the family Rhodobacteraceae isolated from surface seawater of Lundu port Xiamen, China.</title>
        <authorList>
            <person name="Hetharua B.H."/>
            <person name="Min D."/>
            <person name="Liao H."/>
            <person name="Tian Y."/>
        </authorList>
    </citation>
    <scope>NUCLEOTIDE SEQUENCE [LARGE SCALE GENOMIC DNA]</scope>
    <source>
        <strain evidence="10 11">FSX-11</strain>
    </source>
</reference>
<gene>
    <name evidence="10" type="ORF">DI396_09510</name>
</gene>
<evidence type="ECO:0000313" key="10">
    <source>
        <dbReference type="EMBL" id="PYC47662.1"/>
    </source>
</evidence>
<dbReference type="InterPro" id="IPR038107">
    <property type="entry name" value="Glycos_transf_N_sf"/>
</dbReference>
<comment type="pathway">
    <text evidence="2 8">Bacterial outer membrane biogenesis; LPS core biosynthesis.</text>
</comment>
<dbReference type="AlphaFoldDB" id="A0A2V4N154"/>
<dbReference type="GO" id="GO:0005886">
    <property type="term" value="C:plasma membrane"/>
    <property type="evidence" value="ECO:0007669"/>
    <property type="project" value="UniProtKB-SubCell"/>
</dbReference>
<dbReference type="InterPro" id="IPR039901">
    <property type="entry name" value="Kdotransferase"/>
</dbReference>
<dbReference type="UniPathway" id="UPA00958"/>
<comment type="function">
    <text evidence="1 8">Involved in lipopolysaccharide (LPS) biosynthesis. Catalyzes the transfer of 3-deoxy-D-manno-octulosonate (Kdo) residue(s) from CMP-Kdo to lipid IV(A), the tetraacyldisaccharide-1,4'-bisphosphate precursor of lipid A.</text>
</comment>
<keyword evidence="8" id="KW-0448">Lipopolysaccharide biosynthesis</keyword>
<dbReference type="Gene3D" id="3.40.50.11720">
    <property type="entry name" value="3-Deoxy-D-manno-octulosonic-acid transferase, N-terminal domain"/>
    <property type="match status" value="1"/>
</dbReference>
<dbReference type="GO" id="GO:0009245">
    <property type="term" value="P:lipid A biosynthetic process"/>
    <property type="evidence" value="ECO:0007669"/>
    <property type="project" value="TreeGrafter"/>
</dbReference>
<dbReference type="EC" id="2.4.99.12" evidence="3 8"/>
<evidence type="ECO:0000259" key="9">
    <source>
        <dbReference type="Pfam" id="PF04413"/>
    </source>
</evidence>
<dbReference type="OrthoDB" id="9789797at2"/>
<dbReference type="InterPro" id="IPR007507">
    <property type="entry name" value="Glycos_transf_N"/>
</dbReference>
<dbReference type="PANTHER" id="PTHR42755:SF1">
    <property type="entry name" value="3-DEOXY-D-MANNO-OCTULOSONIC ACID TRANSFERASE, MITOCHONDRIAL-RELATED"/>
    <property type="match status" value="1"/>
</dbReference>
<dbReference type="GO" id="GO:0009244">
    <property type="term" value="P:lipopolysaccharide core region biosynthetic process"/>
    <property type="evidence" value="ECO:0007669"/>
    <property type="project" value="UniProtKB-UniRule"/>
</dbReference>
<dbReference type="RefSeq" id="WP_110795969.1">
    <property type="nucleotide sequence ID" value="NZ_KZ826484.1"/>
</dbReference>
<proteinExistence type="inferred from homology"/>
<keyword evidence="8" id="KW-0472">Membrane</keyword>
<dbReference type="Gene3D" id="3.40.50.2000">
    <property type="entry name" value="Glycogen Phosphorylase B"/>
    <property type="match status" value="1"/>
</dbReference>
<dbReference type="GO" id="GO:0043842">
    <property type="term" value="F:Kdo transferase activity"/>
    <property type="evidence" value="ECO:0007669"/>
    <property type="project" value="UniProtKB-EC"/>
</dbReference>
<evidence type="ECO:0000256" key="5">
    <source>
        <dbReference type="ARBA" id="ARBA00022679"/>
    </source>
</evidence>
<feature type="domain" description="3-deoxy-D-manno-octulosonic-acid transferase N-terminal" evidence="9">
    <location>
        <begin position="28"/>
        <end position="187"/>
    </location>
</feature>
<evidence type="ECO:0000313" key="11">
    <source>
        <dbReference type="Proteomes" id="UP000248012"/>
    </source>
</evidence>
<evidence type="ECO:0000256" key="7">
    <source>
        <dbReference type="ARBA" id="ARBA00049183"/>
    </source>
</evidence>
<evidence type="ECO:0000256" key="6">
    <source>
        <dbReference type="ARBA" id="ARBA00031445"/>
    </source>
</evidence>
<dbReference type="Proteomes" id="UP000248012">
    <property type="component" value="Unassembled WGS sequence"/>
</dbReference>
<comment type="subcellular location">
    <subcellularLocation>
        <location evidence="8">Cell membrane</location>
    </subcellularLocation>
</comment>
<dbReference type="EMBL" id="QFVT01000005">
    <property type="protein sequence ID" value="PYC47662.1"/>
    <property type="molecule type" value="Genomic_DNA"/>
</dbReference>
<organism evidence="10 11">
    <name type="scientific">Litorivita pollutaquae</name>
    <dbReference type="NCBI Taxonomy" id="2200892"/>
    <lineage>
        <taxon>Bacteria</taxon>
        <taxon>Pseudomonadati</taxon>
        <taxon>Pseudomonadota</taxon>
        <taxon>Alphaproteobacteria</taxon>
        <taxon>Rhodobacterales</taxon>
        <taxon>Paracoccaceae</taxon>
        <taxon>Litorivita</taxon>
    </lineage>
</organism>